<dbReference type="KEGG" id="dwd:DSCW_17550"/>
<reference evidence="5 6" key="1">
    <citation type="submission" date="2019-11" db="EMBL/GenBank/DDBJ databases">
        <title>Comparative genomics of hydrocarbon-degrading Desulfosarcina strains.</title>
        <authorList>
            <person name="Watanabe M."/>
            <person name="Kojima H."/>
            <person name="Fukui M."/>
        </authorList>
    </citation>
    <scope>NUCLEOTIDE SEQUENCE [LARGE SCALE GENOMIC DNA]</scope>
    <source>
        <strain evidence="5 6">PP31</strain>
    </source>
</reference>
<dbReference type="Gene3D" id="3.30.70.270">
    <property type="match status" value="1"/>
</dbReference>
<dbReference type="InterPro" id="IPR000160">
    <property type="entry name" value="GGDEF_dom"/>
</dbReference>
<dbReference type="GO" id="GO:0043709">
    <property type="term" value="P:cell adhesion involved in single-species biofilm formation"/>
    <property type="evidence" value="ECO:0007669"/>
    <property type="project" value="TreeGrafter"/>
</dbReference>
<evidence type="ECO:0000313" key="6">
    <source>
        <dbReference type="Proteomes" id="UP000427769"/>
    </source>
</evidence>
<dbReference type="PANTHER" id="PTHR45138:SF9">
    <property type="entry name" value="DIGUANYLATE CYCLASE DGCM-RELATED"/>
    <property type="match status" value="1"/>
</dbReference>
<dbReference type="NCBIfam" id="TIGR00254">
    <property type="entry name" value="GGDEF"/>
    <property type="match status" value="1"/>
</dbReference>
<dbReference type="SMART" id="SM00267">
    <property type="entry name" value="GGDEF"/>
    <property type="match status" value="1"/>
</dbReference>
<dbReference type="RefSeq" id="WP_155303378.1">
    <property type="nucleotide sequence ID" value="NZ_AP021875.1"/>
</dbReference>
<dbReference type="InterPro" id="IPR050469">
    <property type="entry name" value="Diguanylate_Cyclase"/>
</dbReference>
<evidence type="ECO:0000313" key="5">
    <source>
        <dbReference type="EMBL" id="BBO74338.1"/>
    </source>
</evidence>
<proteinExistence type="predicted"/>
<dbReference type="Pfam" id="PF00990">
    <property type="entry name" value="GGDEF"/>
    <property type="match status" value="1"/>
</dbReference>
<dbReference type="AlphaFoldDB" id="A0A5K7Z0C1"/>
<feature type="domain" description="GGDEF" evidence="4">
    <location>
        <begin position="206"/>
        <end position="339"/>
    </location>
</feature>
<dbReference type="Proteomes" id="UP000427769">
    <property type="component" value="Chromosome"/>
</dbReference>
<organism evidence="5 6">
    <name type="scientific">Desulfosarcina widdelii</name>
    <dbReference type="NCBI Taxonomy" id="947919"/>
    <lineage>
        <taxon>Bacteria</taxon>
        <taxon>Pseudomonadati</taxon>
        <taxon>Thermodesulfobacteriota</taxon>
        <taxon>Desulfobacteria</taxon>
        <taxon>Desulfobacterales</taxon>
        <taxon>Desulfosarcinaceae</taxon>
        <taxon>Desulfosarcina</taxon>
    </lineage>
</organism>
<keyword evidence="3" id="KW-0175">Coiled coil</keyword>
<dbReference type="OrthoDB" id="9813903at2"/>
<sequence length="339" mass="38564">MLYSDSVEDSRLYFRLALEEIGKFGLPIDPLNYCIWYEYFSERNSDLNRFIDNYLKQNGTFSSEVSRKLFNQFILNGKEPLNELVQNELKKVFSNLFRSIETTHQTFAESGNNLDAMSQTLDAGITEPEINAVVEQIKKEIKKLESSSGNFQEDIQHANREIETLKEKVARYKNEATKDPLTKLDNRRSFDKKMKAALDEANREKSSLCLVIADIDYFKKINDTHGHLVGDNVLRMVASTMKESINGNDTLARIGGEEFAILLPRTPLDGAVKLADDIRASFEKLDLKKKSTGESLGTITMSFGVTTYKHSEDADEFIHRADQALYQSKESGRNRVTGQ</sequence>
<dbReference type="PANTHER" id="PTHR45138">
    <property type="entry name" value="REGULATORY COMPONENTS OF SENSORY TRANSDUCTION SYSTEM"/>
    <property type="match status" value="1"/>
</dbReference>
<dbReference type="EMBL" id="AP021875">
    <property type="protein sequence ID" value="BBO74338.1"/>
    <property type="molecule type" value="Genomic_DNA"/>
</dbReference>
<evidence type="ECO:0000256" key="2">
    <source>
        <dbReference type="ARBA" id="ARBA00034247"/>
    </source>
</evidence>
<dbReference type="CDD" id="cd01949">
    <property type="entry name" value="GGDEF"/>
    <property type="match status" value="1"/>
</dbReference>
<dbReference type="GO" id="GO:1902201">
    <property type="term" value="P:negative regulation of bacterial-type flagellum-dependent cell motility"/>
    <property type="evidence" value="ECO:0007669"/>
    <property type="project" value="TreeGrafter"/>
</dbReference>
<dbReference type="FunFam" id="3.30.70.270:FF:000001">
    <property type="entry name" value="Diguanylate cyclase domain protein"/>
    <property type="match status" value="1"/>
</dbReference>
<evidence type="ECO:0000259" key="4">
    <source>
        <dbReference type="PROSITE" id="PS50887"/>
    </source>
</evidence>
<name>A0A5K7Z0C1_9BACT</name>
<feature type="coiled-coil region" evidence="3">
    <location>
        <begin position="134"/>
        <end position="175"/>
    </location>
</feature>
<evidence type="ECO:0000256" key="1">
    <source>
        <dbReference type="ARBA" id="ARBA00012528"/>
    </source>
</evidence>
<dbReference type="SUPFAM" id="SSF55073">
    <property type="entry name" value="Nucleotide cyclase"/>
    <property type="match status" value="1"/>
</dbReference>
<dbReference type="PROSITE" id="PS50887">
    <property type="entry name" value="GGDEF"/>
    <property type="match status" value="1"/>
</dbReference>
<dbReference type="GO" id="GO:0005886">
    <property type="term" value="C:plasma membrane"/>
    <property type="evidence" value="ECO:0007669"/>
    <property type="project" value="TreeGrafter"/>
</dbReference>
<comment type="catalytic activity">
    <reaction evidence="2">
        <text>2 GTP = 3',3'-c-di-GMP + 2 diphosphate</text>
        <dbReference type="Rhea" id="RHEA:24898"/>
        <dbReference type="ChEBI" id="CHEBI:33019"/>
        <dbReference type="ChEBI" id="CHEBI:37565"/>
        <dbReference type="ChEBI" id="CHEBI:58805"/>
        <dbReference type="EC" id="2.7.7.65"/>
    </reaction>
</comment>
<keyword evidence="6" id="KW-1185">Reference proteome</keyword>
<accession>A0A5K7Z0C1</accession>
<dbReference type="GO" id="GO:0052621">
    <property type="term" value="F:diguanylate cyclase activity"/>
    <property type="evidence" value="ECO:0007669"/>
    <property type="project" value="UniProtKB-EC"/>
</dbReference>
<dbReference type="InterPro" id="IPR043128">
    <property type="entry name" value="Rev_trsase/Diguanyl_cyclase"/>
</dbReference>
<evidence type="ECO:0000256" key="3">
    <source>
        <dbReference type="SAM" id="Coils"/>
    </source>
</evidence>
<dbReference type="EC" id="2.7.7.65" evidence="1"/>
<dbReference type="InterPro" id="IPR029787">
    <property type="entry name" value="Nucleotide_cyclase"/>
</dbReference>
<protein>
    <recommendedName>
        <fullName evidence="1">diguanylate cyclase</fullName>
        <ecNumber evidence="1">2.7.7.65</ecNumber>
    </recommendedName>
</protein>
<gene>
    <name evidence="5" type="ORF">DSCW_17550</name>
</gene>